<dbReference type="InterPro" id="IPR001163">
    <property type="entry name" value="Sm_dom_euk/arc"/>
</dbReference>
<dbReference type="GO" id="GO:0003723">
    <property type="term" value="F:RNA binding"/>
    <property type="evidence" value="ECO:0007669"/>
    <property type="project" value="InterPro"/>
</dbReference>
<dbReference type="GO" id="GO:0000387">
    <property type="term" value="P:spliceosomal snRNP assembly"/>
    <property type="evidence" value="ECO:0007669"/>
    <property type="project" value="InterPro"/>
</dbReference>
<reference evidence="10" key="1">
    <citation type="journal article" date="2021" name="J Fungi (Basel)">
        <title>Virulence traits and population genomics of the black yeast Aureobasidium melanogenum.</title>
        <authorList>
            <person name="Cernosa A."/>
            <person name="Sun X."/>
            <person name="Gostincar C."/>
            <person name="Fang C."/>
            <person name="Gunde-Cimerman N."/>
            <person name="Song Z."/>
        </authorList>
    </citation>
    <scope>NUCLEOTIDE SEQUENCE</scope>
    <source>
        <strain evidence="10">EXF-9911</strain>
    </source>
</reference>
<dbReference type="GO" id="GO:0005829">
    <property type="term" value="C:cytosol"/>
    <property type="evidence" value="ECO:0007669"/>
    <property type="project" value="UniProtKB-SubCell"/>
</dbReference>
<organism evidence="10 11">
    <name type="scientific">Aureobasidium melanogenum</name>
    <name type="common">Aureobasidium pullulans var. melanogenum</name>
    <dbReference type="NCBI Taxonomy" id="46634"/>
    <lineage>
        <taxon>Eukaryota</taxon>
        <taxon>Fungi</taxon>
        <taxon>Dikarya</taxon>
        <taxon>Ascomycota</taxon>
        <taxon>Pezizomycotina</taxon>
        <taxon>Dothideomycetes</taxon>
        <taxon>Dothideomycetidae</taxon>
        <taxon>Dothideales</taxon>
        <taxon>Saccotheciaceae</taxon>
        <taxon>Aureobasidium</taxon>
    </lineage>
</organism>
<sequence>MTSTIGIPIKLLNEATGHIVTVEITSGNVYRGKLLEAEDNMNCQLRDITVTARDGRVSHLDQVYIRGSHVRYFIVPDMLRNAPMFRARNVRGRGVGLARGRATVIRARGQRGGPPLTGSTPTPDPSAGSLAGVTHEWSIKTAYYTANIPIWIDEITDLEAWKAEFLKPEAKEVVEALGAWIYCFDSGKKESENAEEEVTISEQAEQTMKAVDEVVKKACGSMWDGTKLAMDLTPSNKGKRADAADEMCLDLGFDYVHIDAEGKNDYGEKLGLERAKEILEANEWSAQPAEDDDEDNIGDMDDEQAQMNAELWGMKASLLDPDNDDDEDEGSALQIEGMEQMMSQLMAIREHTAGMPENERKRYAARAVDDLMKNFD</sequence>
<dbReference type="Pfam" id="PF10199">
    <property type="entry name" value="Adaptin_binding"/>
    <property type="match status" value="1"/>
</dbReference>
<dbReference type="GO" id="GO:0005685">
    <property type="term" value="C:U1 snRNP"/>
    <property type="evidence" value="ECO:0007669"/>
    <property type="project" value="UniProtKB-ARBA"/>
</dbReference>
<dbReference type="Gene3D" id="2.30.30.100">
    <property type="match status" value="1"/>
</dbReference>
<evidence type="ECO:0000313" key="10">
    <source>
        <dbReference type="EMBL" id="KAG9695015.1"/>
    </source>
</evidence>
<comment type="subcellular location">
    <subcellularLocation>
        <location evidence="2">Cytoplasm</location>
        <location evidence="2">Cytosol</location>
    </subcellularLocation>
    <subcellularLocation>
        <location evidence="1">Nucleus</location>
    </subcellularLocation>
</comment>
<evidence type="ECO:0000256" key="3">
    <source>
        <dbReference type="ARBA" id="ARBA00008146"/>
    </source>
</evidence>
<feature type="region of interest" description="Disordered" evidence="8">
    <location>
        <begin position="108"/>
        <end position="129"/>
    </location>
</feature>
<dbReference type="PANTHER" id="PTHR28043:SF1">
    <property type="entry name" value="INCREASED RECOMBINATION CENTERS PROTEIN 6"/>
    <property type="match status" value="1"/>
</dbReference>
<dbReference type="CDD" id="cd01721">
    <property type="entry name" value="Sm_D3"/>
    <property type="match status" value="1"/>
</dbReference>
<dbReference type="Proteomes" id="UP000779574">
    <property type="component" value="Unassembled WGS sequence"/>
</dbReference>
<evidence type="ECO:0000256" key="7">
    <source>
        <dbReference type="ARBA" id="ARBA00023274"/>
    </source>
</evidence>
<evidence type="ECO:0000256" key="8">
    <source>
        <dbReference type="SAM" id="MobiDB-lite"/>
    </source>
</evidence>
<evidence type="ECO:0000256" key="1">
    <source>
        <dbReference type="ARBA" id="ARBA00004123"/>
    </source>
</evidence>
<proteinExistence type="inferred from homology"/>
<evidence type="ECO:0000256" key="5">
    <source>
        <dbReference type="ARBA" id="ARBA00023187"/>
    </source>
</evidence>
<dbReference type="InterPro" id="IPR034627">
    <property type="entry name" value="Irc6"/>
</dbReference>
<dbReference type="InterPro" id="IPR047575">
    <property type="entry name" value="Sm"/>
</dbReference>
<name>A0A9P8EPA9_AURME</name>
<dbReference type="OrthoDB" id="10261384at2759"/>
<gene>
    <name evidence="10" type="ORF">KCU76_g4804</name>
</gene>
<keyword evidence="7" id="KW-0687">Ribonucleoprotein</keyword>
<protein>
    <recommendedName>
        <fullName evidence="9">Sm domain-containing protein</fullName>
    </recommendedName>
</protein>
<dbReference type="GO" id="GO:0005681">
    <property type="term" value="C:spliceosomal complex"/>
    <property type="evidence" value="ECO:0007669"/>
    <property type="project" value="InterPro"/>
</dbReference>
<dbReference type="FunFam" id="2.30.30.100:FF:000002">
    <property type="entry name" value="Small nuclear ribonucleoprotein Sm D3"/>
    <property type="match status" value="1"/>
</dbReference>
<comment type="similarity">
    <text evidence="3">Belongs to the snRNP core protein family.</text>
</comment>
<dbReference type="Pfam" id="PF01423">
    <property type="entry name" value="LSM"/>
    <property type="match status" value="1"/>
</dbReference>
<evidence type="ECO:0000259" key="9">
    <source>
        <dbReference type="PROSITE" id="PS52002"/>
    </source>
</evidence>
<evidence type="ECO:0000256" key="2">
    <source>
        <dbReference type="ARBA" id="ARBA00004514"/>
    </source>
</evidence>
<evidence type="ECO:0000256" key="6">
    <source>
        <dbReference type="ARBA" id="ARBA00023242"/>
    </source>
</evidence>
<dbReference type="Gene3D" id="3.40.50.11960">
    <property type="match status" value="1"/>
</dbReference>
<dbReference type="AlphaFoldDB" id="A0A9P8EPA9"/>
<dbReference type="EMBL" id="JAHFXF010000143">
    <property type="protein sequence ID" value="KAG9695015.1"/>
    <property type="molecule type" value="Genomic_DNA"/>
</dbReference>
<reference evidence="10" key="2">
    <citation type="submission" date="2021-08" db="EMBL/GenBank/DDBJ databases">
        <authorList>
            <person name="Gostincar C."/>
            <person name="Sun X."/>
            <person name="Song Z."/>
            <person name="Gunde-Cimerman N."/>
        </authorList>
    </citation>
    <scope>NUCLEOTIDE SEQUENCE</scope>
    <source>
        <strain evidence="10">EXF-9911</strain>
    </source>
</reference>
<evidence type="ECO:0000313" key="11">
    <source>
        <dbReference type="Proteomes" id="UP000779574"/>
    </source>
</evidence>
<evidence type="ECO:0000256" key="4">
    <source>
        <dbReference type="ARBA" id="ARBA00022664"/>
    </source>
</evidence>
<dbReference type="PROSITE" id="PS52002">
    <property type="entry name" value="SM"/>
    <property type="match status" value="1"/>
</dbReference>
<dbReference type="PANTHER" id="PTHR28043">
    <property type="entry name" value="INCREASED RECOMBINATION CENTERS PROTEIN 6"/>
    <property type="match status" value="1"/>
</dbReference>
<keyword evidence="5" id="KW-0508">mRNA splicing</keyword>
<dbReference type="SMART" id="SM00651">
    <property type="entry name" value="Sm"/>
    <property type="match status" value="1"/>
</dbReference>
<feature type="domain" description="Sm" evidence="9">
    <location>
        <begin position="7"/>
        <end position="79"/>
    </location>
</feature>
<dbReference type="GO" id="GO:0030674">
    <property type="term" value="F:protein-macromolecule adaptor activity"/>
    <property type="evidence" value="ECO:0007669"/>
    <property type="project" value="TreeGrafter"/>
</dbReference>
<dbReference type="GO" id="GO:0016192">
    <property type="term" value="P:vesicle-mediated transport"/>
    <property type="evidence" value="ECO:0007669"/>
    <property type="project" value="InterPro"/>
</dbReference>
<keyword evidence="6" id="KW-0539">Nucleus</keyword>
<comment type="caution">
    <text evidence="10">The sequence shown here is derived from an EMBL/GenBank/DDBJ whole genome shotgun (WGS) entry which is preliminary data.</text>
</comment>
<keyword evidence="4" id="KW-0507">mRNA processing</keyword>
<dbReference type="InterPro" id="IPR010920">
    <property type="entry name" value="LSM_dom_sf"/>
</dbReference>
<feature type="non-terminal residue" evidence="10">
    <location>
        <position position="1"/>
    </location>
</feature>
<dbReference type="SUPFAM" id="SSF50182">
    <property type="entry name" value="Sm-like ribonucleoproteins"/>
    <property type="match status" value="1"/>
</dbReference>
<dbReference type="InterPro" id="IPR034099">
    <property type="entry name" value="SmD3"/>
</dbReference>
<accession>A0A9P8EPA9</accession>